<dbReference type="Proteomes" id="UP000269001">
    <property type="component" value="Unassembled WGS sequence"/>
</dbReference>
<comment type="caution">
    <text evidence="11">The sequence shown here is derived from an EMBL/GenBank/DDBJ whole genome shotgun (WGS) entry which is preliminary data.</text>
</comment>
<protein>
    <submittedName>
        <fullName evidence="11">ShlB/FhaC/HecB family hemolysin secretion/activation protein</fullName>
    </submittedName>
</protein>
<dbReference type="EMBL" id="RAXU01000003">
    <property type="protein sequence ID" value="RKG35526.1"/>
    <property type="molecule type" value="Genomic_DNA"/>
</dbReference>
<accession>A0A3A8EPU9</accession>
<keyword evidence="4" id="KW-1134">Transmembrane beta strand</keyword>
<keyword evidence="5" id="KW-0812">Transmembrane</keyword>
<name>A0A3A8EPU9_9GAMM</name>
<keyword evidence="8" id="KW-0998">Cell outer membrane</keyword>
<dbReference type="GO" id="GO:0046819">
    <property type="term" value="P:protein secretion by the type V secretion system"/>
    <property type="evidence" value="ECO:0007669"/>
    <property type="project" value="TreeGrafter"/>
</dbReference>
<dbReference type="Gene3D" id="2.40.160.50">
    <property type="entry name" value="membrane protein fhac: a member of the omp85/tpsb transporter family"/>
    <property type="match status" value="1"/>
</dbReference>
<dbReference type="Pfam" id="PF03865">
    <property type="entry name" value="ShlB"/>
    <property type="match status" value="1"/>
</dbReference>
<evidence type="ECO:0000256" key="7">
    <source>
        <dbReference type="ARBA" id="ARBA00023136"/>
    </source>
</evidence>
<dbReference type="InterPro" id="IPR005565">
    <property type="entry name" value="Hemolysn_activator_HlyB_C"/>
</dbReference>
<dbReference type="InterPro" id="IPR051544">
    <property type="entry name" value="TPS_OM_transporter"/>
</dbReference>
<dbReference type="RefSeq" id="WP_120369296.1">
    <property type="nucleotide sequence ID" value="NZ_RAXU01000003.1"/>
</dbReference>
<evidence type="ECO:0000256" key="9">
    <source>
        <dbReference type="SAM" id="SignalP"/>
    </source>
</evidence>
<feature type="domain" description="POTRA" evidence="10">
    <location>
        <begin position="69"/>
        <end position="144"/>
    </location>
</feature>
<evidence type="ECO:0000256" key="1">
    <source>
        <dbReference type="ARBA" id="ARBA00004442"/>
    </source>
</evidence>
<organism evidence="11 12">
    <name type="scientific">Acinetobacter guerrae</name>
    <dbReference type="NCBI Taxonomy" id="1843371"/>
    <lineage>
        <taxon>Bacteria</taxon>
        <taxon>Pseudomonadati</taxon>
        <taxon>Pseudomonadota</taxon>
        <taxon>Gammaproteobacteria</taxon>
        <taxon>Moraxellales</taxon>
        <taxon>Moraxellaceae</taxon>
        <taxon>Acinetobacter</taxon>
    </lineage>
</organism>
<dbReference type="PANTHER" id="PTHR34597">
    <property type="entry name" value="SLR1661 PROTEIN"/>
    <property type="match status" value="1"/>
</dbReference>
<dbReference type="PROSITE" id="PS51779">
    <property type="entry name" value="POTRA"/>
    <property type="match status" value="1"/>
</dbReference>
<sequence length="562" mass="61948">MNIKSPKKRLSLSIVTLTLASTSGSFAAPNAGQLLQEQQPLNQMATPQDKVAIETTKATTPQADDQQHIQVNRIVIEGNTAIATAKLHAIVADAEGHPQTLAQLWQLAQRITDAYKQQGYAYSRAYLPQQTLNNGTVRIAVLEARYQQTEIHNHSRTQAWLLNATVAPLQSGQQINNQQLEQQLKLLNRLNGVTTRNVLSPGEQTGTSQLDIDVENNNLLSGYIGADNYGNRYTKEARYNAGLSLNNLLGLGDVLSLDGMTTGKALNYGKVGYEFTFTGVGTRAGASYSRLDYELGKELKALGTEGKAEQSSVWLSQPALLSNTSEVILSVQYDHKKLEDDIPLSQYYKHRNIDLLTARLDASHYDQWAGGGLNQLSAATRFGRVKFKNDEAEFIDAQTAKTGDDFYAVNLSLSRLQNLGSYGTQAFIGLSGQYSPYNLDSAEQYMGGGPFSVRGYESSQFSGSSGYMANLELRQRLYQDKRNQLGAKIFIDSADVTLNADKWIGVTGDNTARLSSAGLGLSWFNIWNIQANAEVAFPIGNTPKQMQDRDDHQYWLSLRKTF</sequence>
<keyword evidence="3" id="KW-0813">Transport</keyword>
<dbReference type="GO" id="GO:0098046">
    <property type="term" value="C:type V protein secretion system complex"/>
    <property type="evidence" value="ECO:0007669"/>
    <property type="project" value="TreeGrafter"/>
</dbReference>
<dbReference type="AlphaFoldDB" id="A0A3A8EPU9"/>
<evidence type="ECO:0000313" key="12">
    <source>
        <dbReference type="Proteomes" id="UP000269001"/>
    </source>
</evidence>
<comment type="subcellular location">
    <subcellularLocation>
        <location evidence="1">Cell outer membrane</location>
    </subcellularLocation>
</comment>
<evidence type="ECO:0000256" key="4">
    <source>
        <dbReference type="ARBA" id="ARBA00022452"/>
    </source>
</evidence>
<evidence type="ECO:0000256" key="5">
    <source>
        <dbReference type="ARBA" id="ARBA00022692"/>
    </source>
</evidence>
<evidence type="ECO:0000256" key="3">
    <source>
        <dbReference type="ARBA" id="ARBA00022448"/>
    </source>
</evidence>
<keyword evidence="6" id="KW-0653">Protein transport</keyword>
<dbReference type="Pfam" id="PF08479">
    <property type="entry name" value="POTRA_2"/>
    <property type="match status" value="1"/>
</dbReference>
<evidence type="ECO:0000313" key="11">
    <source>
        <dbReference type="EMBL" id="RKG35526.1"/>
    </source>
</evidence>
<keyword evidence="9" id="KW-0732">Signal</keyword>
<dbReference type="GO" id="GO:0009279">
    <property type="term" value="C:cell outer membrane"/>
    <property type="evidence" value="ECO:0007669"/>
    <property type="project" value="UniProtKB-SubCell"/>
</dbReference>
<evidence type="ECO:0000256" key="6">
    <source>
        <dbReference type="ARBA" id="ARBA00022927"/>
    </source>
</evidence>
<feature type="signal peptide" evidence="9">
    <location>
        <begin position="1"/>
        <end position="27"/>
    </location>
</feature>
<dbReference type="InterPro" id="IPR013686">
    <property type="entry name" value="Polypept-transport_assoc_ShlB"/>
</dbReference>
<gene>
    <name evidence="11" type="ORF">D7V21_04265</name>
</gene>
<evidence type="ECO:0000256" key="2">
    <source>
        <dbReference type="ARBA" id="ARBA00009055"/>
    </source>
</evidence>
<dbReference type="Gene3D" id="3.10.20.310">
    <property type="entry name" value="membrane protein fhac"/>
    <property type="match status" value="1"/>
</dbReference>
<dbReference type="InterPro" id="IPR034746">
    <property type="entry name" value="POTRA"/>
</dbReference>
<comment type="similarity">
    <text evidence="2">Belongs to the TPS (TC 1.B.20) family.</text>
</comment>
<evidence type="ECO:0000256" key="8">
    <source>
        <dbReference type="ARBA" id="ARBA00023237"/>
    </source>
</evidence>
<feature type="chain" id="PRO_5017222315" evidence="9">
    <location>
        <begin position="28"/>
        <end position="562"/>
    </location>
</feature>
<reference evidence="11 12" key="1">
    <citation type="submission" date="2018-09" db="EMBL/GenBank/DDBJ databases">
        <title>The draft genome of Acinetobacter spp. strains.</title>
        <authorList>
            <person name="Qin J."/>
            <person name="Feng Y."/>
            <person name="Zong Z."/>
        </authorList>
    </citation>
    <scope>NUCLEOTIDE SEQUENCE [LARGE SCALE GENOMIC DNA]</scope>
    <source>
        <strain evidence="11 12">WCHAc060096</strain>
    </source>
</reference>
<evidence type="ECO:0000259" key="10">
    <source>
        <dbReference type="PROSITE" id="PS51779"/>
    </source>
</evidence>
<proteinExistence type="inferred from homology"/>
<dbReference type="PANTHER" id="PTHR34597:SF1">
    <property type="entry name" value="HEME_HEMOPEXIN TRANSPORTER PROTEIN HUXB"/>
    <property type="match status" value="1"/>
</dbReference>
<keyword evidence="12" id="KW-1185">Reference proteome</keyword>
<dbReference type="GO" id="GO:0008320">
    <property type="term" value="F:protein transmembrane transporter activity"/>
    <property type="evidence" value="ECO:0007669"/>
    <property type="project" value="TreeGrafter"/>
</dbReference>
<keyword evidence="7" id="KW-0472">Membrane</keyword>